<dbReference type="InterPro" id="IPR005572">
    <property type="entry name" value="Anti-sigma_E_RseA_N"/>
</dbReference>
<protein>
    <submittedName>
        <fullName evidence="3">Sigma-E factor negative regulatory protein</fullName>
    </submittedName>
</protein>
<gene>
    <name evidence="3" type="ORF">GCM10023307_36520</name>
</gene>
<feature type="compositionally biased region" description="Pro residues" evidence="1">
    <location>
        <begin position="296"/>
        <end position="306"/>
    </location>
</feature>
<comment type="caution">
    <text evidence="3">The sequence shown here is derived from an EMBL/GenBank/DDBJ whole genome shotgun (WGS) entry which is preliminary data.</text>
</comment>
<accession>A0ABP9CC05</accession>
<sequence>MTGLHDISSDREANAREFHREQLSAMLDGALSADETRFLLRRMQHDDELADCWGRWQFYGDALRGHAGRALPADFSQRVGRAIADDIADDIATAEVMPVAALSNDPRRPLLQRPLLRWGGGAALAASVALAAFLGGREPEAPTDAAIPPAVAVIHPPGAASGAPVPVPLPEPRPEAPVGDQAAAVLVASAAAAASVAESRGTHPRIKAGNRATTLERDRAAVAARARESEAVVVAQSTPRDDLAPNAQIVVKPWPRALVPGASDNGVVTAGFGDGSHAVHPAFQPRSQSQPRFIELPPPPAAAEAP</sequence>
<dbReference type="Proteomes" id="UP001499959">
    <property type="component" value="Unassembled WGS sequence"/>
</dbReference>
<dbReference type="SUPFAM" id="SSF89069">
    <property type="entry name" value="N-terminal, cytoplasmic domain of anti-sigmaE factor RseA"/>
    <property type="match status" value="1"/>
</dbReference>
<evidence type="ECO:0000259" key="2">
    <source>
        <dbReference type="Pfam" id="PF03872"/>
    </source>
</evidence>
<evidence type="ECO:0000313" key="3">
    <source>
        <dbReference type="EMBL" id="GAA4806589.1"/>
    </source>
</evidence>
<dbReference type="CDD" id="cd16328">
    <property type="entry name" value="RseA_N"/>
    <property type="match status" value="1"/>
</dbReference>
<proteinExistence type="predicted"/>
<feature type="domain" description="Anti sigma-E protein RseA N-terminal" evidence="2">
    <location>
        <begin position="20"/>
        <end position="92"/>
    </location>
</feature>
<dbReference type="InterPro" id="IPR052383">
    <property type="entry name" value="Anti-sigma-E_RseA-like"/>
</dbReference>
<dbReference type="Gene3D" id="1.10.10.880">
    <property type="entry name" value="Anti sigma-E protein RseA, N-terminal domain"/>
    <property type="match status" value="1"/>
</dbReference>
<dbReference type="RefSeq" id="WP_345304811.1">
    <property type="nucleotide sequence ID" value="NZ_BAABJE010000030.1"/>
</dbReference>
<name>A0ABP9CC05_9GAMM</name>
<dbReference type="PANTHER" id="PTHR38104">
    <property type="match status" value="1"/>
</dbReference>
<dbReference type="InterPro" id="IPR036147">
    <property type="entry name" value="Anti-sigma_E_RseA_N_sf"/>
</dbReference>
<organism evidence="3 4">
    <name type="scientific">Lysobacter hankyongensis</name>
    <dbReference type="NCBI Taxonomy" id="1176535"/>
    <lineage>
        <taxon>Bacteria</taxon>
        <taxon>Pseudomonadati</taxon>
        <taxon>Pseudomonadota</taxon>
        <taxon>Gammaproteobacteria</taxon>
        <taxon>Lysobacterales</taxon>
        <taxon>Lysobacteraceae</taxon>
        <taxon>Lysobacter</taxon>
    </lineage>
</organism>
<evidence type="ECO:0000313" key="4">
    <source>
        <dbReference type="Proteomes" id="UP001499959"/>
    </source>
</evidence>
<dbReference type="EMBL" id="BAABJE010000030">
    <property type="protein sequence ID" value="GAA4806589.1"/>
    <property type="molecule type" value="Genomic_DNA"/>
</dbReference>
<evidence type="ECO:0000256" key="1">
    <source>
        <dbReference type="SAM" id="MobiDB-lite"/>
    </source>
</evidence>
<dbReference type="PANTHER" id="PTHR38104:SF1">
    <property type="entry name" value="ANTI-SIGMA-E FACTOR RSEA"/>
    <property type="match status" value="1"/>
</dbReference>
<feature type="region of interest" description="Disordered" evidence="1">
    <location>
        <begin position="269"/>
        <end position="306"/>
    </location>
</feature>
<keyword evidence="4" id="KW-1185">Reference proteome</keyword>
<dbReference type="Pfam" id="PF03872">
    <property type="entry name" value="RseA_N"/>
    <property type="match status" value="1"/>
</dbReference>
<reference evidence="4" key="1">
    <citation type="journal article" date="2019" name="Int. J. Syst. Evol. Microbiol.">
        <title>The Global Catalogue of Microorganisms (GCM) 10K type strain sequencing project: providing services to taxonomists for standard genome sequencing and annotation.</title>
        <authorList>
            <consortium name="The Broad Institute Genomics Platform"/>
            <consortium name="The Broad Institute Genome Sequencing Center for Infectious Disease"/>
            <person name="Wu L."/>
            <person name="Ma J."/>
        </authorList>
    </citation>
    <scope>NUCLEOTIDE SEQUENCE [LARGE SCALE GENOMIC DNA]</scope>
    <source>
        <strain evidence="4">JCM 18204</strain>
    </source>
</reference>